<dbReference type="EMBL" id="CAFAAD010000001">
    <property type="protein sequence ID" value="CAB4780117.1"/>
    <property type="molecule type" value="Genomic_DNA"/>
</dbReference>
<keyword evidence="2" id="KW-0645">Protease</keyword>
<dbReference type="EMBL" id="CAFBNJ010000008">
    <property type="protein sequence ID" value="CAB4942072.1"/>
    <property type="molecule type" value="Genomic_DNA"/>
</dbReference>
<evidence type="ECO:0000313" key="13">
    <source>
        <dbReference type="EMBL" id="CAB4780117.1"/>
    </source>
</evidence>
<accession>A0A6J7JIV8</accession>
<evidence type="ECO:0000256" key="2">
    <source>
        <dbReference type="ARBA" id="ARBA00022670"/>
    </source>
</evidence>
<dbReference type="GO" id="GO:0004252">
    <property type="term" value="F:serine-type endopeptidase activity"/>
    <property type="evidence" value="ECO:0007669"/>
    <property type="project" value="InterPro"/>
</dbReference>
<dbReference type="SMART" id="SM00944">
    <property type="entry name" value="Pro-kuma_activ"/>
    <property type="match status" value="1"/>
</dbReference>
<dbReference type="CDD" id="cd04056">
    <property type="entry name" value="Peptidases_S53"/>
    <property type="match status" value="1"/>
</dbReference>
<evidence type="ECO:0000313" key="11">
    <source>
        <dbReference type="EMBL" id="CAB4575311.1"/>
    </source>
</evidence>
<reference evidence="15" key="1">
    <citation type="submission" date="2020-05" db="EMBL/GenBank/DDBJ databases">
        <authorList>
            <person name="Chiriac C."/>
            <person name="Salcher M."/>
            <person name="Ghai R."/>
            <person name="Kavagutti S V."/>
        </authorList>
    </citation>
    <scope>NUCLEOTIDE SEQUENCE</scope>
</reference>
<dbReference type="EMBL" id="CAFAAM010000004">
    <property type="protein sequence ID" value="CAB4792247.1"/>
    <property type="molecule type" value="Genomic_DNA"/>
</dbReference>
<dbReference type="EMBL" id="CAFBRD010000004">
    <property type="protein sequence ID" value="CAB5073463.1"/>
    <property type="molecule type" value="Genomic_DNA"/>
</dbReference>
<keyword evidence="3" id="KW-0479">Metal-binding</keyword>
<keyword evidence="5" id="KW-0720">Serine protease</keyword>
<dbReference type="Pfam" id="PF09286">
    <property type="entry name" value="Pro-kuma_activ"/>
    <property type="match status" value="1"/>
</dbReference>
<evidence type="ECO:0000313" key="10">
    <source>
        <dbReference type="EMBL" id="CAB4371342.1"/>
    </source>
</evidence>
<dbReference type="PANTHER" id="PTHR14218">
    <property type="entry name" value="PROTEASE S8 TRIPEPTIDYL PEPTIDASE I CLN2"/>
    <property type="match status" value="1"/>
</dbReference>
<evidence type="ECO:0000256" key="6">
    <source>
        <dbReference type="ARBA" id="ARBA00022837"/>
    </source>
</evidence>
<evidence type="ECO:0000313" key="14">
    <source>
        <dbReference type="EMBL" id="CAB4792247.1"/>
    </source>
</evidence>
<evidence type="ECO:0000313" key="16">
    <source>
        <dbReference type="EMBL" id="CAB4970996.1"/>
    </source>
</evidence>
<evidence type="ECO:0000256" key="5">
    <source>
        <dbReference type="ARBA" id="ARBA00022825"/>
    </source>
</evidence>
<dbReference type="InterPro" id="IPR036852">
    <property type="entry name" value="Peptidase_S8/S53_dom_sf"/>
</dbReference>
<dbReference type="InterPro" id="IPR050819">
    <property type="entry name" value="Tripeptidyl-peptidase_I"/>
</dbReference>
<evidence type="ECO:0000313" key="15">
    <source>
        <dbReference type="EMBL" id="CAB4942072.1"/>
    </source>
</evidence>
<dbReference type="EMBL" id="CAEZXY010000006">
    <property type="protein sequence ID" value="CAB4696767.1"/>
    <property type="molecule type" value="Genomic_DNA"/>
</dbReference>
<dbReference type="GO" id="GO:0006508">
    <property type="term" value="P:proteolysis"/>
    <property type="evidence" value="ECO:0007669"/>
    <property type="project" value="UniProtKB-KW"/>
</dbReference>
<evidence type="ECO:0000256" key="4">
    <source>
        <dbReference type="ARBA" id="ARBA00022801"/>
    </source>
</evidence>
<dbReference type="AlphaFoldDB" id="A0A6J7JIV8"/>
<dbReference type="InterPro" id="IPR015366">
    <property type="entry name" value="S53_propep"/>
</dbReference>
<keyword evidence="4" id="KW-0378">Hydrolase</keyword>
<evidence type="ECO:0000256" key="7">
    <source>
        <dbReference type="ARBA" id="ARBA00023145"/>
    </source>
</evidence>
<evidence type="ECO:0000313" key="12">
    <source>
        <dbReference type="EMBL" id="CAB4696767.1"/>
    </source>
</evidence>
<sequence length="652" mass="68649">MKLRSLLGLTLVGTVLAAGSFVSIDQRQSRATSVVDFGHVGPVAVAAWGEAALTPTTMIPLSSELEMTFGFRTDRAELERRAIAVSDPKSPEYGKYESIAKNARELNASDQKVEAFTNWMTAHNVHGKVDPTHSYATANVPLSVLQVMMNATYGAYAVAGVPAGFVALTPTTAVDSLVSPLDEVIDRVAGATVIWNTTSNTQVPTSVSPESNVGNFSPTSAPVFQPAYGGTPWRTGSPTDACAAADSVAPLGFPMGLSPAQLRTANGIDRLWDAGFRGKGARIAILDFNTYLPSDITEWRDCFGLHGTPVTNHLIGTPVFNAAASDETTLDIQTVLSLAPEADRIDWFGVEPTATSLMGQYLQLFTAPLHAALTGGIAPDALTASFGNCEVDMAENDPAFEVGLSIFDQMLATAVASGIGAFVSSGDTGSTGCYPNGPGTPNNTISAQFPASSRWVTAVGGTNLTLSTDNRIVSSGVWNDRYFHINPLPQNEIIGSGSGGLSLYERRQSWQPRFGAGTHRPVPDISAFADELPGYFLFYQGAWGAVGGTSASAPFTATAFALQSTARVAHGGSRLGFVAPLLYQIAENGGADAERAILDITLGNNDAHEVGVYRATVGYDMASGLGTVRHDGLYDILNPIRPEEPVEPKFTG</sequence>
<evidence type="ECO:0000256" key="1">
    <source>
        <dbReference type="ARBA" id="ARBA00001913"/>
    </source>
</evidence>
<dbReference type="InterPro" id="IPR030400">
    <property type="entry name" value="Sedolisin_dom"/>
</dbReference>
<evidence type="ECO:0000256" key="3">
    <source>
        <dbReference type="ARBA" id="ARBA00022723"/>
    </source>
</evidence>
<keyword evidence="6" id="KW-0106">Calcium</keyword>
<dbReference type="PROSITE" id="PS51695">
    <property type="entry name" value="SEDOLISIN"/>
    <property type="match status" value="1"/>
</dbReference>
<dbReference type="GO" id="GO:0046872">
    <property type="term" value="F:metal ion binding"/>
    <property type="evidence" value="ECO:0007669"/>
    <property type="project" value="UniProtKB-KW"/>
</dbReference>
<evidence type="ECO:0000313" key="9">
    <source>
        <dbReference type="EMBL" id="CAB4332931.1"/>
    </source>
</evidence>
<protein>
    <submittedName>
        <fullName evidence="15">Unannotated protein</fullName>
    </submittedName>
</protein>
<dbReference type="Gene3D" id="3.40.50.200">
    <property type="entry name" value="Peptidase S8/S53 domain"/>
    <property type="match status" value="1"/>
</dbReference>
<dbReference type="EMBL" id="CAESAL010000007">
    <property type="protein sequence ID" value="CAB4332931.1"/>
    <property type="molecule type" value="Genomic_DNA"/>
</dbReference>
<dbReference type="PANTHER" id="PTHR14218:SF15">
    <property type="entry name" value="TRIPEPTIDYL-PEPTIDASE 1"/>
    <property type="match status" value="1"/>
</dbReference>
<proteinExistence type="predicted"/>
<comment type="cofactor">
    <cofactor evidence="1">
        <name>Ca(2+)</name>
        <dbReference type="ChEBI" id="CHEBI:29108"/>
    </cofactor>
</comment>
<evidence type="ECO:0000313" key="17">
    <source>
        <dbReference type="EMBL" id="CAB5073463.1"/>
    </source>
</evidence>
<organism evidence="15">
    <name type="scientific">freshwater metagenome</name>
    <dbReference type="NCBI Taxonomy" id="449393"/>
    <lineage>
        <taxon>unclassified sequences</taxon>
        <taxon>metagenomes</taxon>
        <taxon>ecological metagenomes</taxon>
    </lineage>
</organism>
<dbReference type="SUPFAM" id="SSF52743">
    <property type="entry name" value="Subtilisin-like"/>
    <property type="match status" value="1"/>
</dbReference>
<dbReference type="SUPFAM" id="SSF54897">
    <property type="entry name" value="Protease propeptides/inhibitors"/>
    <property type="match status" value="1"/>
</dbReference>
<gene>
    <name evidence="11" type="ORF">UFOPK1762_00119</name>
    <name evidence="12" type="ORF">UFOPK2624_00298</name>
    <name evidence="13" type="ORF">UFOPK2969_00022</name>
    <name evidence="14" type="ORF">UFOPK3010_00059</name>
    <name evidence="9" type="ORF">UFOPK3331_00349</name>
    <name evidence="15" type="ORF">UFOPK3785_00261</name>
    <name evidence="16" type="ORF">UFOPK3927_00089</name>
    <name evidence="10" type="ORF">UFOPK4201_00764</name>
    <name evidence="17" type="ORF">UFOPK4371_00174</name>
</gene>
<dbReference type="GO" id="GO:0008240">
    <property type="term" value="F:tripeptidyl-peptidase activity"/>
    <property type="evidence" value="ECO:0007669"/>
    <property type="project" value="TreeGrafter"/>
</dbReference>
<dbReference type="EMBL" id="CAEZTY010000002">
    <property type="protein sequence ID" value="CAB4575311.1"/>
    <property type="molecule type" value="Genomic_DNA"/>
</dbReference>
<keyword evidence="7" id="KW-0865">Zymogen</keyword>
<name>A0A6J7JIV8_9ZZZZ</name>
<dbReference type="EMBL" id="CAFBOK010000005">
    <property type="protein sequence ID" value="CAB4970996.1"/>
    <property type="molecule type" value="Genomic_DNA"/>
</dbReference>
<dbReference type="EMBL" id="CAEUNJ010000026">
    <property type="protein sequence ID" value="CAB4371342.1"/>
    <property type="molecule type" value="Genomic_DNA"/>
</dbReference>
<feature type="domain" description="Peptidase S53" evidence="8">
    <location>
        <begin position="256"/>
        <end position="640"/>
    </location>
</feature>
<evidence type="ECO:0000259" key="8">
    <source>
        <dbReference type="PROSITE" id="PS51695"/>
    </source>
</evidence>